<comment type="subcellular location">
    <subcellularLocation>
        <location evidence="1 7">Cell membrane</location>
        <topology evidence="1 7">Multi-pass membrane protein</topology>
    </subcellularLocation>
</comment>
<organism evidence="8">
    <name type="scientific">Fervidicoccus fontis</name>
    <dbReference type="NCBI Taxonomy" id="683846"/>
    <lineage>
        <taxon>Archaea</taxon>
        <taxon>Thermoproteota</taxon>
        <taxon>Thermoprotei</taxon>
        <taxon>Fervidicoccales</taxon>
        <taxon>Fervidicoccaceae</taxon>
        <taxon>Fervidicoccus</taxon>
    </lineage>
</organism>
<keyword evidence="4 7" id="KW-0812">Transmembrane</keyword>
<comment type="similarity">
    <text evidence="2 7">Belongs to the UPF0056 (MarC) family.</text>
</comment>
<dbReference type="Proteomes" id="UP000885664">
    <property type="component" value="Unassembled WGS sequence"/>
</dbReference>
<evidence type="ECO:0000256" key="5">
    <source>
        <dbReference type="ARBA" id="ARBA00022989"/>
    </source>
</evidence>
<proteinExistence type="inferred from homology"/>
<dbReference type="Pfam" id="PF01914">
    <property type="entry name" value="MarC"/>
    <property type="match status" value="1"/>
</dbReference>
<accession>A0A7C2YYG1</accession>
<dbReference type="NCBIfam" id="TIGR00427">
    <property type="entry name" value="NAAT family transporter"/>
    <property type="match status" value="1"/>
</dbReference>
<dbReference type="PANTHER" id="PTHR33508">
    <property type="entry name" value="UPF0056 MEMBRANE PROTEIN YHCE"/>
    <property type="match status" value="1"/>
</dbReference>
<dbReference type="EMBL" id="DSFE01000054">
    <property type="protein sequence ID" value="HEU97715.1"/>
    <property type="molecule type" value="Genomic_DNA"/>
</dbReference>
<protein>
    <recommendedName>
        <fullName evidence="7">UPF0056 membrane protein</fullName>
    </recommendedName>
</protein>
<name>A0A7C2YYG1_9CREN</name>
<feature type="transmembrane region" description="Helical" evidence="7">
    <location>
        <begin position="105"/>
        <end position="127"/>
    </location>
</feature>
<evidence type="ECO:0000256" key="1">
    <source>
        <dbReference type="ARBA" id="ARBA00004651"/>
    </source>
</evidence>
<dbReference type="GO" id="GO:0005886">
    <property type="term" value="C:plasma membrane"/>
    <property type="evidence" value="ECO:0007669"/>
    <property type="project" value="UniProtKB-SubCell"/>
</dbReference>
<evidence type="ECO:0000256" key="2">
    <source>
        <dbReference type="ARBA" id="ARBA00009784"/>
    </source>
</evidence>
<evidence type="ECO:0000256" key="6">
    <source>
        <dbReference type="ARBA" id="ARBA00023136"/>
    </source>
</evidence>
<reference evidence="8" key="1">
    <citation type="journal article" date="2020" name="mSystems">
        <title>Genome- and Community-Level Interaction Insights into Carbon Utilization and Element Cycling Functions of Hydrothermarchaeota in Hydrothermal Sediment.</title>
        <authorList>
            <person name="Zhou Z."/>
            <person name="Liu Y."/>
            <person name="Xu W."/>
            <person name="Pan J."/>
            <person name="Luo Z.H."/>
            <person name="Li M."/>
        </authorList>
    </citation>
    <scope>NUCLEOTIDE SEQUENCE [LARGE SCALE GENOMIC DNA]</scope>
    <source>
        <strain evidence="8">SpSt-1259</strain>
    </source>
</reference>
<dbReference type="AlphaFoldDB" id="A0A7C2YYG1"/>
<keyword evidence="6 7" id="KW-0472">Membrane</keyword>
<sequence length="201" mass="22083">MTIASLFQAIIMLFIILDPIGNAPLFYGYTKDMGEGERRRTILYSIIIASSLLIFFALFGEPFFRYFGITTSDFRIAGGIILFIYGLWGVFGNTEVEIVRERESLAIVPLATPLLAGPGSITTVIYIKYSWGLMVSLISIVIDGLLALAILMAGEKLFKIFGSKGSIFLIKLFSMILMAIAVGMIRQGITEIIQGNLNSGM</sequence>
<feature type="transmembrane region" description="Helical" evidence="7">
    <location>
        <begin position="74"/>
        <end position="93"/>
    </location>
</feature>
<evidence type="ECO:0000256" key="7">
    <source>
        <dbReference type="RuleBase" id="RU362048"/>
    </source>
</evidence>
<dbReference type="PANTHER" id="PTHR33508:SF1">
    <property type="entry name" value="UPF0056 MEMBRANE PROTEIN YHCE"/>
    <property type="match status" value="1"/>
</dbReference>
<gene>
    <name evidence="8" type="ORF">ENO36_02520</name>
</gene>
<evidence type="ECO:0000313" key="8">
    <source>
        <dbReference type="EMBL" id="HEU97715.1"/>
    </source>
</evidence>
<keyword evidence="3" id="KW-1003">Cell membrane</keyword>
<feature type="transmembrane region" description="Helical" evidence="7">
    <location>
        <begin position="133"/>
        <end position="154"/>
    </location>
</feature>
<feature type="transmembrane region" description="Helical" evidence="7">
    <location>
        <begin position="41"/>
        <end position="59"/>
    </location>
</feature>
<keyword evidence="5 7" id="KW-1133">Transmembrane helix</keyword>
<evidence type="ECO:0000256" key="4">
    <source>
        <dbReference type="ARBA" id="ARBA00022692"/>
    </source>
</evidence>
<dbReference type="InterPro" id="IPR002771">
    <property type="entry name" value="Multi_antbiot-R_MarC"/>
</dbReference>
<evidence type="ECO:0000256" key="3">
    <source>
        <dbReference type="ARBA" id="ARBA00022475"/>
    </source>
</evidence>
<feature type="transmembrane region" description="Helical" evidence="7">
    <location>
        <begin position="6"/>
        <end position="29"/>
    </location>
</feature>
<comment type="caution">
    <text evidence="8">The sequence shown here is derived from an EMBL/GenBank/DDBJ whole genome shotgun (WGS) entry which is preliminary data.</text>
</comment>
<feature type="transmembrane region" description="Helical" evidence="7">
    <location>
        <begin position="166"/>
        <end position="185"/>
    </location>
</feature>